<dbReference type="SUPFAM" id="SSF53254">
    <property type="entry name" value="Phosphoglycerate mutase-like"/>
    <property type="match status" value="1"/>
</dbReference>
<dbReference type="EMBL" id="JBHUMR010000014">
    <property type="protein sequence ID" value="MFD2618114.1"/>
    <property type="molecule type" value="Genomic_DNA"/>
</dbReference>
<protein>
    <submittedName>
        <fullName evidence="1">Histidine phosphatase family protein</fullName>
    </submittedName>
</protein>
<dbReference type="Proteomes" id="UP001597458">
    <property type="component" value="Unassembled WGS sequence"/>
</dbReference>
<comment type="caution">
    <text evidence="1">The sequence shown here is derived from an EMBL/GenBank/DDBJ whole genome shotgun (WGS) entry which is preliminary data.</text>
</comment>
<accession>A0ABW5PT47</accession>
<keyword evidence="2" id="KW-1185">Reference proteome</keyword>
<reference evidence="2" key="1">
    <citation type="journal article" date="2019" name="Int. J. Syst. Evol. Microbiol.">
        <title>The Global Catalogue of Microorganisms (GCM) 10K type strain sequencing project: providing services to taxonomists for standard genome sequencing and annotation.</title>
        <authorList>
            <consortium name="The Broad Institute Genomics Platform"/>
            <consortium name="The Broad Institute Genome Sequencing Center for Infectious Disease"/>
            <person name="Wu L."/>
            <person name="Ma J."/>
        </authorList>
    </citation>
    <scope>NUCLEOTIDE SEQUENCE [LARGE SCALE GENOMIC DNA]</scope>
    <source>
        <strain evidence="2">TISTR 2241</strain>
    </source>
</reference>
<dbReference type="RefSeq" id="WP_386082026.1">
    <property type="nucleotide sequence ID" value="NZ_JBHUMR010000014.1"/>
</dbReference>
<dbReference type="Gene3D" id="3.40.50.1240">
    <property type="entry name" value="Phosphoglycerate mutase-like"/>
    <property type="match status" value="1"/>
</dbReference>
<evidence type="ECO:0000313" key="2">
    <source>
        <dbReference type="Proteomes" id="UP001597458"/>
    </source>
</evidence>
<dbReference type="Pfam" id="PF00300">
    <property type="entry name" value="His_Phos_1"/>
    <property type="match status" value="1"/>
</dbReference>
<evidence type="ECO:0000313" key="1">
    <source>
        <dbReference type="EMBL" id="MFD2618114.1"/>
    </source>
</evidence>
<dbReference type="InterPro" id="IPR013078">
    <property type="entry name" value="His_Pase_superF_clade-1"/>
</dbReference>
<gene>
    <name evidence="1" type="ORF">ACFSTF_12430</name>
</gene>
<dbReference type="InterPro" id="IPR029033">
    <property type="entry name" value="His_PPase_superfam"/>
</dbReference>
<dbReference type="CDD" id="cd07067">
    <property type="entry name" value="HP_PGM_like"/>
    <property type="match status" value="1"/>
</dbReference>
<organism evidence="1 2">
    <name type="scientific">Terrilactibacillus laevilacticus</name>
    <dbReference type="NCBI Taxonomy" id="1380157"/>
    <lineage>
        <taxon>Bacteria</taxon>
        <taxon>Bacillati</taxon>
        <taxon>Bacillota</taxon>
        <taxon>Bacilli</taxon>
        <taxon>Bacillales</taxon>
        <taxon>Bacillaceae</taxon>
        <taxon>Terrilactibacillus</taxon>
    </lineage>
</organism>
<sequence length="158" mass="18361">MGRQQARRLADLFPKKKIDHVITSPYKRALQSIEPLAERKSLKINIDNRLVERKLSNQDLPDWLEKLEASFNNMNVYYSGGESSREAMNRGMGVINDILKESYQSTIVVTHGNLMALIIRYFQRDFGFEGWLNLSNPDVFLITITDQNVVITREWENI</sequence>
<proteinExistence type="predicted"/>
<dbReference type="PANTHER" id="PTHR48100">
    <property type="entry name" value="BROAD-SPECIFICITY PHOSPHATASE YOR283W-RELATED"/>
    <property type="match status" value="1"/>
</dbReference>
<dbReference type="PANTHER" id="PTHR48100:SF1">
    <property type="entry name" value="HISTIDINE PHOSPHATASE FAMILY PROTEIN-RELATED"/>
    <property type="match status" value="1"/>
</dbReference>
<name>A0ABW5PT47_9BACI</name>
<dbReference type="InterPro" id="IPR050275">
    <property type="entry name" value="PGM_Phosphatase"/>
</dbReference>